<dbReference type="SUPFAM" id="SSF54427">
    <property type="entry name" value="NTF2-like"/>
    <property type="match status" value="1"/>
</dbReference>
<evidence type="ECO:0000313" key="2">
    <source>
        <dbReference type="EMBL" id="GAF47466.1"/>
    </source>
</evidence>
<dbReference type="InterPro" id="IPR032710">
    <property type="entry name" value="NTF2-like_dom_sf"/>
</dbReference>
<keyword evidence="3" id="KW-1185">Reference proteome</keyword>
<name>X0Q996_RHOWR</name>
<sequence length="165" mass="18559">MAERVQRLEDIEAIRALWHSYMLLYDRGGAHEELGRMFTEDAILEARGADSGDRYWRGRAAIETDFFRRVSPLRPAGDQRVYSGHHGTTCDIEVAADSARLVGRFFEMTGRGQGTLLAISGTHTLRCRRESTGWIIQSLTIEITFCAQLDTVEPRTAFLGKPPEA</sequence>
<reference evidence="2 3" key="1">
    <citation type="submission" date="2014-02" db="EMBL/GenBank/DDBJ databases">
        <title>Whole genome shotgun sequence of Rhodococcus wratislaviensis NBRC 100605.</title>
        <authorList>
            <person name="Hosoyama A."/>
            <person name="Tsuchikane K."/>
            <person name="Yoshida I."/>
            <person name="Ohji S."/>
            <person name="Ichikawa N."/>
            <person name="Yamazoe A."/>
            <person name="Fujita N."/>
        </authorList>
    </citation>
    <scope>NUCLEOTIDE SEQUENCE [LARGE SCALE GENOMIC DNA]</scope>
    <source>
        <strain evidence="2 3">NBRC 100605</strain>
    </source>
</reference>
<dbReference type="CDD" id="cd00531">
    <property type="entry name" value="NTF2_like"/>
    <property type="match status" value="1"/>
</dbReference>
<proteinExistence type="predicted"/>
<dbReference type="Gene3D" id="3.10.450.50">
    <property type="match status" value="1"/>
</dbReference>
<organism evidence="2 3">
    <name type="scientific">Rhodococcus wratislaviensis NBRC 100605</name>
    <dbReference type="NCBI Taxonomy" id="1219028"/>
    <lineage>
        <taxon>Bacteria</taxon>
        <taxon>Bacillati</taxon>
        <taxon>Actinomycetota</taxon>
        <taxon>Actinomycetes</taxon>
        <taxon>Mycobacteriales</taxon>
        <taxon>Nocardiaceae</taxon>
        <taxon>Rhodococcus</taxon>
    </lineage>
</organism>
<dbReference type="Pfam" id="PF13577">
    <property type="entry name" value="SnoaL_4"/>
    <property type="match status" value="1"/>
</dbReference>
<evidence type="ECO:0000313" key="3">
    <source>
        <dbReference type="Proteomes" id="UP000019491"/>
    </source>
</evidence>
<gene>
    <name evidence="2" type="ORF">RW1_041_00110</name>
</gene>
<comment type="caution">
    <text evidence="2">The sequence shown here is derived from an EMBL/GenBank/DDBJ whole genome shotgun (WGS) entry which is preliminary data.</text>
</comment>
<dbReference type="InterPro" id="IPR037401">
    <property type="entry name" value="SnoaL-like"/>
</dbReference>
<accession>X0Q996</accession>
<feature type="domain" description="SnoaL-like" evidence="1">
    <location>
        <begin position="6"/>
        <end position="139"/>
    </location>
</feature>
<dbReference type="EMBL" id="BAWF01000041">
    <property type="protein sequence ID" value="GAF47466.1"/>
    <property type="molecule type" value="Genomic_DNA"/>
</dbReference>
<dbReference type="AlphaFoldDB" id="X0Q996"/>
<protein>
    <recommendedName>
        <fullName evidence="1">SnoaL-like domain-containing protein</fullName>
    </recommendedName>
</protein>
<dbReference type="Proteomes" id="UP000019491">
    <property type="component" value="Unassembled WGS sequence"/>
</dbReference>
<evidence type="ECO:0000259" key="1">
    <source>
        <dbReference type="Pfam" id="PF13577"/>
    </source>
</evidence>